<comment type="caution">
    <text evidence="3">The sequence shown here is derived from an EMBL/GenBank/DDBJ whole genome shotgun (WGS) entry which is preliminary data.</text>
</comment>
<gene>
    <name evidence="3" type="primary">POLX_2925</name>
    <name evidence="3" type="ORF">CK203_093339</name>
</gene>
<dbReference type="Pfam" id="PF25597">
    <property type="entry name" value="SH3_retrovirus"/>
    <property type="match status" value="1"/>
</dbReference>
<dbReference type="PANTHER" id="PTHR11439">
    <property type="entry name" value="GAG-POL-RELATED RETROTRANSPOSON"/>
    <property type="match status" value="1"/>
</dbReference>
<accession>A0A438F7W6</accession>
<dbReference type="Proteomes" id="UP000288805">
    <property type="component" value="Unassembled WGS sequence"/>
</dbReference>
<evidence type="ECO:0000259" key="1">
    <source>
        <dbReference type="Pfam" id="PF07727"/>
    </source>
</evidence>
<reference evidence="3 4" key="1">
    <citation type="journal article" date="2018" name="PLoS Genet.">
        <title>Population sequencing reveals clonal diversity and ancestral inbreeding in the grapevine cultivar Chardonnay.</title>
        <authorList>
            <person name="Roach M.J."/>
            <person name="Johnson D.L."/>
            <person name="Bohlmann J."/>
            <person name="van Vuuren H.J."/>
            <person name="Jones S.J."/>
            <person name="Pretorius I.S."/>
            <person name="Schmidt S.A."/>
            <person name="Borneman A.R."/>
        </authorList>
    </citation>
    <scope>NUCLEOTIDE SEQUENCE [LARGE SCALE GENOMIC DNA]</scope>
    <source>
        <strain evidence="4">cv. Chardonnay</strain>
        <tissue evidence="3">Leaf</tissue>
    </source>
</reference>
<feature type="domain" description="Reverse transcriptase Ty1/copia-type" evidence="1">
    <location>
        <begin position="235"/>
        <end position="312"/>
    </location>
</feature>
<proteinExistence type="predicted"/>
<dbReference type="PANTHER" id="PTHR11439:SF467">
    <property type="entry name" value="INTEGRASE CATALYTIC DOMAIN-CONTAINING PROTEIN"/>
    <property type="match status" value="1"/>
</dbReference>
<organism evidence="3 4">
    <name type="scientific">Vitis vinifera</name>
    <name type="common">Grape</name>
    <dbReference type="NCBI Taxonomy" id="29760"/>
    <lineage>
        <taxon>Eukaryota</taxon>
        <taxon>Viridiplantae</taxon>
        <taxon>Streptophyta</taxon>
        <taxon>Embryophyta</taxon>
        <taxon>Tracheophyta</taxon>
        <taxon>Spermatophyta</taxon>
        <taxon>Magnoliopsida</taxon>
        <taxon>eudicotyledons</taxon>
        <taxon>Gunneridae</taxon>
        <taxon>Pentapetalae</taxon>
        <taxon>rosids</taxon>
        <taxon>Vitales</taxon>
        <taxon>Vitaceae</taxon>
        <taxon>Viteae</taxon>
        <taxon>Vitis</taxon>
    </lineage>
</organism>
<dbReference type="InterPro" id="IPR013103">
    <property type="entry name" value="RVT_2"/>
</dbReference>
<feature type="domain" description="Retroviral polymerase SH3-like" evidence="2">
    <location>
        <begin position="60"/>
        <end position="110"/>
    </location>
</feature>
<sequence>MLSSLKLPKFLWTEVLKTAVYVLNQVPTKVVPKTPFELWKSWKPSLRHMRIWGCSSEVIIYNPQEKKLDPMTISGYFIGYAEKSKGYKFYCPSHNIRIVESRNAKFLEYDLVNGSDQFKNTVFDIDHTEFPLSTSSDRLFVVHNTFQVQMGVKRTIVEVQLVIEVPQVVDNIPVDQVDQELSDTFEQQVESHTSLEDIGVTLRRSTRTKRLTIPKEEVYMKQPEGFPSSDGEQLVYDILLATNDKGLLQEVKQFLSKNFDVKDMGGTSYVIGIKIHRDRFQGILGLSQETYINKVLERFQMKDCSPSVSPIVNGDRFNLNQCSKNDLEMEQMKNIPYASKVGSLMYAQVYTRPDITFVIGMLGRYQSNPGLDHWKTAKKAMRYLQGTKDYKLMYMTDKQFRAISWRSVKHTLTATSTMEAEFISCFEATSHVFIAKNKKSGSRSKYIDIKYLVIRERVKEKKVVIEHINTELMIADPLTKGMPPLKFKDHVVNMRLSSLM</sequence>
<protein>
    <submittedName>
        <fullName evidence="3">Retrovirus-related Pol polyprotein from transposon TNT 1-94</fullName>
    </submittedName>
</protein>
<dbReference type="CDD" id="cd09272">
    <property type="entry name" value="RNase_HI_RT_Ty1"/>
    <property type="match status" value="1"/>
</dbReference>
<dbReference type="EMBL" id="QGNW01001099">
    <property type="protein sequence ID" value="RVW56053.1"/>
    <property type="molecule type" value="Genomic_DNA"/>
</dbReference>
<dbReference type="AlphaFoldDB" id="A0A438F7W6"/>
<dbReference type="InterPro" id="IPR057670">
    <property type="entry name" value="SH3_retrovirus"/>
</dbReference>
<name>A0A438F7W6_VITVI</name>
<dbReference type="Pfam" id="PF07727">
    <property type="entry name" value="RVT_2"/>
    <property type="match status" value="1"/>
</dbReference>
<evidence type="ECO:0000313" key="4">
    <source>
        <dbReference type="Proteomes" id="UP000288805"/>
    </source>
</evidence>
<evidence type="ECO:0000259" key="2">
    <source>
        <dbReference type="Pfam" id="PF25597"/>
    </source>
</evidence>
<evidence type="ECO:0000313" key="3">
    <source>
        <dbReference type="EMBL" id="RVW56053.1"/>
    </source>
</evidence>